<feature type="transmembrane region" description="Helical" evidence="5">
    <location>
        <begin position="217"/>
        <end position="232"/>
    </location>
</feature>
<evidence type="ECO:0000313" key="8">
    <source>
        <dbReference type="Proteomes" id="UP000194141"/>
    </source>
</evidence>
<feature type="domain" description="O-antigen ligase-related" evidence="6">
    <location>
        <begin position="200"/>
        <end position="360"/>
    </location>
</feature>
<dbReference type="Pfam" id="PF04932">
    <property type="entry name" value="Wzy_C"/>
    <property type="match status" value="1"/>
</dbReference>
<evidence type="ECO:0000256" key="5">
    <source>
        <dbReference type="SAM" id="Phobius"/>
    </source>
</evidence>
<gene>
    <name evidence="7" type="ORF">DESAMIL20_1945</name>
</gene>
<feature type="transmembrane region" description="Helical" evidence="5">
    <location>
        <begin position="344"/>
        <end position="368"/>
    </location>
</feature>
<feature type="transmembrane region" description="Helical" evidence="5">
    <location>
        <begin position="120"/>
        <end position="141"/>
    </location>
</feature>
<feature type="transmembrane region" description="Helical" evidence="5">
    <location>
        <begin position="239"/>
        <end position="259"/>
    </location>
</feature>
<name>A0A1X4XXX2_9BACT</name>
<evidence type="ECO:0000256" key="1">
    <source>
        <dbReference type="ARBA" id="ARBA00004141"/>
    </source>
</evidence>
<keyword evidence="4 5" id="KW-0472">Membrane</keyword>
<comment type="subcellular location">
    <subcellularLocation>
        <location evidence="1">Membrane</location>
        <topology evidence="1">Multi-pass membrane protein</topology>
    </subcellularLocation>
</comment>
<protein>
    <recommendedName>
        <fullName evidence="6">O-antigen ligase-related domain-containing protein</fullName>
    </recommendedName>
</protein>
<feature type="transmembrane region" description="Helical" evidence="5">
    <location>
        <begin position="389"/>
        <end position="415"/>
    </location>
</feature>
<accession>A0A1X4XXX2</accession>
<proteinExistence type="predicted"/>
<dbReference type="EMBL" id="MDSU01000018">
    <property type="protein sequence ID" value="OSS42392.1"/>
    <property type="molecule type" value="Genomic_DNA"/>
</dbReference>
<feature type="transmembrane region" description="Helical" evidence="5">
    <location>
        <begin position="166"/>
        <end position="188"/>
    </location>
</feature>
<dbReference type="Proteomes" id="UP000194141">
    <property type="component" value="Unassembled WGS sequence"/>
</dbReference>
<evidence type="ECO:0000256" key="4">
    <source>
        <dbReference type="ARBA" id="ARBA00023136"/>
    </source>
</evidence>
<dbReference type="STRING" id="1562698.DESAMIL20_1945"/>
<evidence type="ECO:0000256" key="3">
    <source>
        <dbReference type="ARBA" id="ARBA00022989"/>
    </source>
</evidence>
<evidence type="ECO:0000259" key="6">
    <source>
        <dbReference type="Pfam" id="PF04932"/>
    </source>
</evidence>
<dbReference type="RefSeq" id="WP_086034644.1">
    <property type="nucleotide sequence ID" value="NZ_MJBP01000001.1"/>
</dbReference>
<dbReference type="PANTHER" id="PTHR37422:SF13">
    <property type="entry name" value="LIPOPOLYSACCHARIDE BIOSYNTHESIS PROTEIN PA4999-RELATED"/>
    <property type="match status" value="1"/>
</dbReference>
<keyword evidence="2 5" id="KW-0812">Transmembrane</keyword>
<dbReference type="PANTHER" id="PTHR37422">
    <property type="entry name" value="TEICHURONIC ACID BIOSYNTHESIS PROTEIN TUAE"/>
    <property type="match status" value="1"/>
</dbReference>
<organism evidence="7 8">
    <name type="scientific">Desulfurella amilsii</name>
    <dbReference type="NCBI Taxonomy" id="1562698"/>
    <lineage>
        <taxon>Bacteria</taxon>
        <taxon>Pseudomonadati</taxon>
        <taxon>Campylobacterota</taxon>
        <taxon>Desulfurellia</taxon>
        <taxon>Desulfurellales</taxon>
        <taxon>Desulfurellaceae</taxon>
        <taxon>Desulfurella</taxon>
    </lineage>
</organism>
<dbReference type="GO" id="GO:0016020">
    <property type="term" value="C:membrane"/>
    <property type="evidence" value="ECO:0007669"/>
    <property type="project" value="UniProtKB-SubCell"/>
</dbReference>
<feature type="transmembrane region" description="Helical" evidence="5">
    <location>
        <begin position="27"/>
        <end position="60"/>
    </location>
</feature>
<reference evidence="7 8" key="1">
    <citation type="journal article" date="2017" name="Front. Microbiol.">
        <title>Genome Sequence of Desulfurella amilsii Strain TR1 and Comparative Genomics of Desulfurellaceae Family.</title>
        <authorList>
            <person name="Florentino A.P."/>
            <person name="Stams A.J."/>
            <person name="Sanchez-Andrea I."/>
        </authorList>
    </citation>
    <scope>NUCLEOTIDE SEQUENCE [LARGE SCALE GENOMIC DNA]</scope>
    <source>
        <strain evidence="7 8">TR1</strain>
    </source>
</reference>
<keyword evidence="3 5" id="KW-1133">Transmembrane helix</keyword>
<dbReference type="InterPro" id="IPR051533">
    <property type="entry name" value="WaaL-like"/>
</dbReference>
<dbReference type="InterPro" id="IPR007016">
    <property type="entry name" value="O-antigen_ligase-rel_domated"/>
</dbReference>
<sequence length="439" mass="50293">MQRNFFIKYSFFKNLEFPSLDYFSRKFILVSAILLTIGLTTSIAITNIALTIGFVGLLTAVVSKTFKFKRNDVPIGLLFIQNLLSVFGIDIKNSFTNLNPIRLFLPYFVLSRLSEKHKAIVNLLGLVTIFTSICIIINAFFGHKITDLLSAKHIYFHFPPLQANSLWSTNALATGSIMMMLTLVFITLSFYYKSIIYYISSLLGFLSLFLIQERSAILGFVIGVILIPFFVKKIKRKHLVFYYSAVVLVFLVFLQVGFIKQRINQAIQYNKSTSIFLRFAQWDAAIKAMPKQDLKTILFGFGLNNADKAILRYKISSFKSICDKYSLHCSSYTKLNGIGHMDNLYFQILIDYGIIGELLLFASFFIILKNNLTARPISKFSTAFNKSTTIAFISFLVSSFFFSAFLYIDFVYFLMYLLGLNESIKIWDSSDIINKLKYM</sequence>
<dbReference type="AlphaFoldDB" id="A0A1X4XXX2"/>
<feature type="transmembrane region" description="Helical" evidence="5">
    <location>
        <begin position="195"/>
        <end position="211"/>
    </location>
</feature>
<comment type="caution">
    <text evidence="7">The sequence shown here is derived from an EMBL/GenBank/DDBJ whole genome shotgun (WGS) entry which is preliminary data.</text>
</comment>
<evidence type="ECO:0000313" key="7">
    <source>
        <dbReference type="EMBL" id="OSS42392.1"/>
    </source>
</evidence>
<evidence type="ECO:0000256" key="2">
    <source>
        <dbReference type="ARBA" id="ARBA00022692"/>
    </source>
</evidence>
<keyword evidence="8" id="KW-1185">Reference proteome</keyword>